<dbReference type="OrthoDB" id="239072at2157"/>
<organism evidence="2 3">
    <name type="scientific">Halomicrobium zhouii</name>
    <dbReference type="NCBI Taxonomy" id="767519"/>
    <lineage>
        <taxon>Archaea</taxon>
        <taxon>Methanobacteriati</taxon>
        <taxon>Methanobacteriota</taxon>
        <taxon>Stenosarchaea group</taxon>
        <taxon>Halobacteria</taxon>
        <taxon>Halobacteriales</taxon>
        <taxon>Haloarculaceae</taxon>
        <taxon>Halomicrobium</taxon>
    </lineage>
</organism>
<protein>
    <submittedName>
        <fullName evidence="2">Uncharacterized protein</fullName>
    </submittedName>
</protein>
<keyword evidence="3" id="KW-1185">Reference proteome</keyword>
<gene>
    <name evidence="2" type="ORF">SAMN05216559_0652</name>
</gene>
<dbReference type="RefSeq" id="WP_089813823.1">
    <property type="nucleotide sequence ID" value="NZ_FOZK01000001.1"/>
</dbReference>
<reference evidence="2 3" key="1">
    <citation type="submission" date="2016-10" db="EMBL/GenBank/DDBJ databases">
        <authorList>
            <person name="de Groot N.N."/>
        </authorList>
    </citation>
    <scope>NUCLEOTIDE SEQUENCE [LARGE SCALE GENOMIC DNA]</scope>
    <source>
        <strain evidence="2 3">CGMCC 1.10457</strain>
    </source>
</reference>
<dbReference type="EMBL" id="FOZK01000001">
    <property type="protein sequence ID" value="SFR89572.1"/>
    <property type="molecule type" value="Genomic_DNA"/>
</dbReference>
<dbReference type="Proteomes" id="UP000199062">
    <property type="component" value="Unassembled WGS sequence"/>
</dbReference>
<proteinExistence type="predicted"/>
<sequence>MSDDVFTDPDDADRSPSENGTDRPDDEWVDIRMTDPAAGEWNLDAVVVDGRVEYVDLQVRPDVLADFVDCLVDDVSAERAREILERVAAKQDVELASERAEK</sequence>
<evidence type="ECO:0000313" key="2">
    <source>
        <dbReference type="EMBL" id="SFR89572.1"/>
    </source>
</evidence>
<feature type="compositionally biased region" description="Acidic residues" evidence="1">
    <location>
        <begin position="1"/>
        <end position="11"/>
    </location>
</feature>
<dbReference type="AlphaFoldDB" id="A0A1I6KEB4"/>
<dbReference type="STRING" id="767519.SAMN05216559_0652"/>
<evidence type="ECO:0000256" key="1">
    <source>
        <dbReference type="SAM" id="MobiDB-lite"/>
    </source>
</evidence>
<feature type="compositionally biased region" description="Basic and acidic residues" evidence="1">
    <location>
        <begin position="12"/>
        <end position="23"/>
    </location>
</feature>
<accession>A0A1I6KEB4</accession>
<feature type="region of interest" description="Disordered" evidence="1">
    <location>
        <begin position="1"/>
        <end position="28"/>
    </location>
</feature>
<name>A0A1I6KEB4_9EURY</name>
<evidence type="ECO:0000313" key="3">
    <source>
        <dbReference type="Proteomes" id="UP000199062"/>
    </source>
</evidence>